<dbReference type="PRINTS" id="PR00081">
    <property type="entry name" value="GDHRDH"/>
</dbReference>
<dbReference type="InterPro" id="IPR002347">
    <property type="entry name" value="SDR_fam"/>
</dbReference>
<evidence type="ECO:0000313" key="3">
    <source>
        <dbReference type="EMBL" id="JAD13961.1"/>
    </source>
</evidence>
<dbReference type="InterPro" id="IPR036291">
    <property type="entry name" value="NAD(P)-bd_dom_sf"/>
</dbReference>
<dbReference type="Pfam" id="PF00106">
    <property type="entry name" value="adh_short"/>
    <property type="match status" value="1"/>
</dbReference>
<dbReference type="AlphaFoldDB" id="A0A0A1XSG5"/>
<name>A0A0A1XSG5_ZEUCU</name>
<dbReference type="GO" id="GO:0016616">
    <property type="term" value="F:oxidoreductase activity, acting on the CH-OH group of donors, NAD or NADP as acceptor"/>
    <property type="evidence" value="ECO:0007669"/>
    <property type="project" value="UniProtKB-ARBA"/>
</dbReference>
<dbReference type="SUPFAM" id="SSF51735">
    <property type="entry name" value="NAD(P)-binding Rossmann-fold domains"/>
    <property type="match status" value="1"/>
</dbReference>
<keyword evidence="2" id="KW-0560">Oxidoreductase</keyword>
<comment type="similarity">
    <text evidence="1">Belongs to the short-chain dehydrogenases/reductases (SDR) family.</text>
</comment>
<evidence type="ECO:0000256" key="2">
    <source>
        <dbReference type="ARBA" id="ARBA00023002"/>
    </source>
</evidence>
<dbReference type="PANTHER" id="PTHR43115">
    <property type="entry name" value="DEHYDROGENASE/REDUCTASE SDR FAMILY MEMBER 11"/>
    <property type="match status" value="1"/>
</dbReference>
<proteinExistence type="inferred from homology"/>
<dbReference type="FunFam" id="3.40.50.720:FF:000047">
    <property type="entry name" value="NADP-dependent L-serine/L-allo-threonine dehydrogenase"/>
    <property type="match status" value="1"/>
</dbReference>
<dbReference type="PANTHER" id="PTHR43115:SF4">
    <property type="entry name" value="DEHYDROGENASE_REDUCTASE SDR FAMILY MEMBER 11"/>
    <property type="match status" value="1"/>
</dbReference>
<dbReference type="Gene3D" id="3.40.50.720">
    <property type="entry name" value="NAD(P)-binding Rossmann-like Domain"/>
    <property type="match status" value="1"/>
</dbReference>
<evidence type="ECO:0000256" key="1">
    <source>
        <dbReference type="ARBA" id="ARBA00006484"/>
    </source>
</evidence>
<sequence length="248" mass="26998">MERWLNRIAVVTGASSGIGAAVVKYLANNGMVTVGLARRKERVEGLRDEVKDEAKARIHAIKCDVTNETEVIAVFKEIESNYGPIAVLVNNAGVVRFSDMVKEGNSQDLRDVLDTNVYGIVWSTREAFRSMKANGGDGHVFVMNSLAGHMVPIIPNFSLNMYPASKHAVTALTEIYRQEFFNNKTKVKITSLSPGAVVTELAGAAATVTPDAAVLTPENIADALIYCLQTPPNVQIHELTIRPVGERF</sequence>
<reference evidence="3" key="1">
    <citation type="submission" date="2014-11" db="EMBL/GenBank/DDBJ databases">
        <authorList>
            <person name="Geib S."/>
        </authorList>
    </citation>
    <scope>NUCLEOTIDE SEQUENCE</scope>
</reference>
<organism evidence="3">
    <name type="scientific">Zeugodacus cucurbitae</name>
    <name type="common">Melon fruit fly</name>
    <name type="synonym">Bactrocera cucurbitae</name>
    <dbReference type="NCBI Taxonomy" id="28588"/>
    <lineage>
        <taxon>Eukaryota</taxon>
        <taxon>Metazoa</taxon>
        <taxon>Ecdysozoa</taxon>
        <taxon>Arthropoda</taxon>
        <taxon>Hexapoda</taxon>
        <taxon>Insecta</taxon>
        <taxon>Pterygota</taxon>
        <taxon>Neoptera</taxon>
        <taxon>Endopterygota</taxon>
        <taxon>Diptera</taxon>
        <taxon>Brachycera</taxon>
        <taxon>Muscomorpha</taxon>
        <taxon>Tephritoidea</taxon>
        <taxon>Tephritidae</taxon>
        <taxon>Zeugodacus</taxon>
        <taxon>Zeugodacus</taxon>
    </lineage>
</organism>
<protein>
    <submittedName>
        <fullName evidence="3">Dehydrogenase/reductase SDR family member 11</fullName>
    </submittedName>
</protein>
<gene>
    <name evidence="3" type="primary">Dhrs11_1</name>
    <name evidence="3" type="ORF">g.14994</name>
</gene>
<reference evidence="3" key="2">
    <citation type="journal article" date="2015" name="Gigascience">
        <title>Reconstructing a comprehensive transcriptome assembly of a white-pupal translocated strain of the pest fruit fly Bactrocera cucurbitae.</title>
        <authorList>
            <person name="Sim S.B."/>
            <person name="Calla B."/>
            <person name="Hall B."/>
            <person name="DeRego T."/>
            <person name="Geib S.M."/>
        </authorList>
    </citation>
    <scope>NUCLEOTIDE SEQUENCE</scope>
</reference>
<dbReference type="EMBL" id="GBXI01000331">
    <property type="protein sequence ID" value="JAD13961.1"/>
    <property type="molecule type" value="Transcribed_RNA"/>
</dbReference>
<accession>A0A0A1XSG5</accession>